<keyword evidence="1" id="KW-0732">Signal</keyword>
<sequence>MVVSRLKAILVSALVFTSVGASASINSGAMNAQNNNQLVNLNFQIKSKNKMVKSELMMPFYQTAELERKIGDKNILIEINPRRGKKADEISLDMKFYKASGSKAFYKKEIIAKLNEDSKVSFRGMSFKVRPVLN</sequence>
<reference evidence="2 3" key="1">
    <citation type="submission" date="2023-11" db="EMBL/GenBank/DDBJ databases">
        <title>A Novel Polar Bacteriovorax (B. antarcticus) Isolated from the Biocrust in Antarctica.</title>
        <authorList>
            <person name="Mun W."/>
            <person name="Choi S.Y."/>
            <person name="Mitchell R.J."/>
        </authorList>
    </citation>
    <scope>NUCLEOTIDE SEQUENCE [LARGE SCALE GENOMIC DNA]</scope>
    <source>
        <strain evidence="2 3">PP10</strain>
    </source>
</reference>
<evidence type="ECO:0000313" key="3">
    <source>
        <dbReference type="Proteomes" id="UP001302274"/>
    </source>
</evidence>
<dbReference type="EMBL" id="JAYGJQ010000003">
    <property type="protein sequence ID" value="MEA9358194.1"/>
    <property type="molecule type" value="Genomic_DNA"/>
</dbReference>
<keyword evidence="3" id="KW-1185">Reference proteome</keyword>
<evidence type="ECO:0000313" key="2">
    <source>
        <dbReference type="EMBL" id="MEA9358194.1"/>
    </source>
</evidence>
<dbReference type="Proteomes" id="UP001302274">
    <property type="component" value="Unassembled WGS sequence"/>
</dbReference>
<feature type="chain" id="PRO_5047063199" evidence="1">
    <location>
        <begin position="24"/>
        <end position="134"/>
    </location>
</feature>
<dbReference type="RefSeq" id="WP_323578498.1">
    <property type="nucleotide sequence ID" value="NZ_JAYGJQ010000003.1"/>
</dbReference>
<proteinExistence type="predicted"/>
<name>A0ABU5VYN9_9BACT</name>
<protein>
    <submittedName>
        <fullName evidence="2">Uncharacterized protein</fullName>
    </submittedName>
</protein>
<organism evidence="2 3">
    <name type="scientific">Bacteriovorax antarcticus</name>
    <dbReference type="NCBI Taxonomy" id="3088717"/>
    <lineage>
        <taxon>Bacteria</taxon>
        <taxon>Pseudomonadati</taxon>
        <taxon>Bdellovibrionota</taxon>
        <taxon>Bacteriovoracia</taxon>
        <taxon>Bacteriovoracales</taxon>
        <taxon>Bacteriovoracaceae</taxon>
        <taxon>Bacteriovorax</taxon>
    </lineage>
</organism>
<gene>
    <name evidence="2" type="ORF">SHI21_18310</name>
</gene>
<accession>A0ABU5VYN9</accession>
<evidence type="ECO:0000256" key="1">
    <source>
        <dbReference type="SAM" id="SignalP"/>
    </source>
</evidence>
<feature type="signal peptide" evidence="1">
    <location>
        <begin position="1"/>
        <end position="23"/>
    </location>
</feature>
<comment type="caution">
    <text evidence="2">The sequence shown here is derived from an EMBL/GenBank/DDBJ whole genome shotgun (WGS) entry which is preliminary data.</text>
</comment>